<protein>
    <submittedName>
        <fullName evidence="1">Inhibin beta A chain</fullName>
    </submittedName>
</protein>
<feature type="non-terminal residue" evidence="1">
    <location>
        <position position="1"/>
    </location>
</feature>
<proteinExistence type="predicted"/>
<sequence length="76" mass="8385">QEVEKRHILNMIHLNARPKVTWPLPRAALLSAIQKLNVGHVTEDGRVEIQEEPKDISAPPGTPSEVSEVIVFAEPG</sequence>
<reference evidence="1 2" key="1">
    <citation type="journal article" date="2021" name="Sci. Rep.">
        <title>Chromosome anchoring in Senegalese sole (Solea senegalensis) reveals sex-associated markers and genome rearrangements in flatfish.</title>
        <authorList>
            <person name="Guerrero-Cozar I."/>
            <person name="Gomez-Garrido J."/>
            <person name="Berbel C."/>
            <person name="Martinez-Blanch J.F."/>
            <person name="Alioto T."/>
            <person name="Claros M.G."/>
            <person name="Gagnaire P.A."/>
            <person name="Manchado M."/>
        </authorList>
    </citation>
    <scope>NUCLEOTIDE SEQUENCE [LARGE SCALE GENOMIC DNA]</scope>
    <source>
        <strain evidence="1">Sse05_10M</strain>
    </source>
</reference>
<name>A0AAV6PI04_SOLSE</name>
<dbReference type="EMBL" id="JAGKHQ010000747">
    <property type="protein sequence ID" value="KAG7465395.1"/>
    <property type="molecule type" value="Genomic_DNA"/>
</dbReference>
<gene>
    <name evidence="1" type="ORF">JOB18_037337</name>
</gene>
<feature type="non-terminal residue" evidence="1">
    <location>
        <position position="76"/>
    </location>
</feature>
<evidence type="ECO:0000313" key="2">
    <source>
        <dbReference type="Proteomes" id="UP000693946"/>
    </source>
</evidence>
<accession>A0AAV6PI04</accession>
<dbReference type="AlphaFoldDB" id="A0AAV6PI04"/>
<evidence type="ECO:0000313" key="1">
    <source>
        <dbReference type="EMBL" id="KAG7465395.1"/>
    </source>
</evidence>
<comment type="caution">
    <text evidence="1">The sequence shown here is derived from an EMBL/GenBank/DDBJ whole genome shotgun (WGS) entry which is preliminary data.</text>
</comment>
<organism evidence="1 2">
    <name type="scientific">Solea senegalensis</name>
    <name type="common">Senegalese sole</name>
    <dbReference type="NCBI Taxonomy" id="28829"/>
    <lineage>
        <taxon>Eukaryota</taxon>
        <taxon>Metazoa</taxon>
        <taxon>Chordata</taxon>
        <taxon>Craniata</taxon>
        <taxon>Vertebrata</taxon>
        <taxon>Euteleostomi</taxon>
        <taxon>Actinopterygii</taxon>
        <taxon>Neopterygii</taxon>
        <taxon>Teleostei</taxon>
        <taxon>Neoteleostei</taxon>
        <taxon>Acanthomorphata</taxon>
        <taxon>Carangaria</taxon>
        <taxon>Pleuronectiformes</taxon>
        <taxon>Pleuronectoidei</taxon>
        <taxon>Soleidae</taxon>
        <taxon>Solea</taxon>
    </lineage>
</organism>
<dbReference type="Proteomes" id="UP000693946">
    <property type="component" value="Unassembled WGS sequence"/>
</dbReference>
<keyword evidence="2" id="KW-1185">Reference proteome</keyword>